<keyword evidence="5 7" id="KW-1133">Transmembrane helix</keyword>
<feature type="domain" description="EamA" evidence="8">
    <location>
        <begin position="145"/>
        <end position="275"/>
    </location>
</feature>
<feature type="transmembrane region" description="Helical" evidence="7">
    <location>
        <begin position="7"/>
        <end position="24"/>
    </location>
</feature>
<feature type="transmembrane region" description="Helical" evidence="7">
    <location>
        <begin position="261"/>
        <end position="279"/>
    </location>
</feature>
<dbReference type="Proteomes" id="UP001213979">
    <property type="component" value="Unassembled WGS sequence"/>
</dbReference>
<evidence type="ECO:0000256" key="7">
    <source>
        <dbReference type="SAM" id="Phobius"/>
    </source>
</evidence>
<dbReference type="SUPFAM" id="SSF103481">
    <property type="entry name" value="Multidrug resistance efflux transporter EmrE"/>
    <property type="match status" value="2"/>
</dbReference>
<evidence type="ECO:0000256" key="3">
    <source>
        <dbReference type="ARBA" id="ARBA00022475"/>
    </source>
</evidence>
<dbReference type="AlphaFoldDB" id="A0ABD5IST2"/>
<dbReference type="Proteomes" id="UP001339962">
    <property type="component" value="Unassembled WGS sequence"/>
</dbReference>
<evidence type="ECO:0000313" key="12">
    <source>
        <dbReference type="Proteomes" id="UP001339962"/>
    </source>
</evidence>
<feature type="domain" description="EamA" evidence="8">
    <location>
        <begin position="6"/>
        <end position="135"/>
    </location>
</feature>
<keyword evidence="4 7" id="KW-0812">Transmembrane</keyword>
<sequence>MSQTKANVMLFLITIFWGSSYLFMKMGLNSIQPFSLIAWRFGIAFCLSSLIFYRRLLQLDRKIVKRAALLGTILFFVFAFVTVGVKSTSTSHAGFLVGFTVVLVPLFSAIFLKKKPEKRVIIGAGAAMCGIGLLTLNHGFAISQGDIFCLMTAVSYAAHIMMTGQLTKNVDSIALGVLQLGFCGGLGALCSLLFESPSIPTQIESWIAIFSLSIFCSAIGFVVQTVAQKYTTATYTGLIFSLEPVFAALFGYLFLGEVLPLKGYFGAALVLFGVIYAQVQSGKQKRQSIAARKAMEM</sequence>
<organism evidence="10 12">
    <name type="scientific">Anoxybacteroides rupiense</name>
    <dbReference type="NCBI Taxonomy" id="311460"/>
    <lineage>
        <taxon>Bacteria</taxon>
        <taxon>Bacillati</taxon>
        <taxon>Bacillota</taxon>
        <taxon>Bacilli</taxon>
        <taxon>Bacillales</taxon>
        <taxon>Anoxybacillaceae</taxon>
        <taxon>Anoxybacteroides</taxon>
    </lineage>
</organism>
<keyword evidence="6 7" id="KW-0472">Membrane</keyword>
<evidence type="ECO:0000256" key="5">
    <source>
        <dbReference type="ARBA" id="ARBA00022989"/>
    </source>
</evidence>
<gene>
    <name evidence="10" type="ORF">P9850_05715</name>
    <name evidence="9" type="ORF">PNH38_07670</name>
</gene>
<comment type="similarity">
    <text evidence="2">Belongs to the EamA transporter family.</text>
</comment>
<feature type="transmembrane region" description="Helical" evidence="7">
    <location>
        <begin position="235"/>
        <end position="255"/>
    </location>
</feature>
<dbReference type="RefSeq" id="WP_183186818.1">
    <property type="nucleotide sequence ID" value="NZ_JACIDF010000006.1"/>
</dbReference>
<evidence type="ECO:0000313" key="11">
    <source>
        <dbReference type="Proteomes" id="UP001213979"/>
    </source>
</evidence>
<keyword evidence="11" id="KW-1185">Reference proteome</keyword>
<evidence type="ECO:0000256" key="6">
    <source>
        <dbReference type="ARBA" id="ARBA00023136"/>
    </source>
</evidence>
<feature type="transmembrane region" description="Helical" evidence="7">
    <location>
        <begin position="142"/>
        <end position="161"/>
    </location>
</feature>
<protein>
    <submittedName>
        <fullName evidence="10">DMT family transporter</fullName>
    </submittedName>
</protein>
<keyword evidence="3" id="KW-1003">Cell membrane</keyword>
<feature type="transmembrane region" description="Helical" evidence="7">
    <location>
        <begin position="119"/>
        <end position="136"/>
    </location>
</feature>
<dbReference type="PANTHER" id="PTHR42920">
    <property type="entry name" value="OS03G0707200 PROTEIN-RELATED"/>
    <property type="match status" value="1"/>
</dbReference>
<feature type="transmembrane region" description="Helical" evidence="7">
    <location>
        <begin position="173"/>
        <end position="194"/>
    </location>
</feature>
<comment type="subcellular location">
    <subcellularLocation>
        <location evidence="1">Cell membrane</location>
        <topology evidence="1">Multi-pass membrane protein</topology>
    </subcellularLocation>
</comment>
<feature type="transmembrane region" description="Helical" evidence="7">
    <location>
        <begin position="67"/>
        <end position="85"/>
    </location>
</feature>
<feature type="transmembrane region" description="Helical" evidence="7">
    <location>
        <begin position="36"/>
        <end position="55"/>
    </location>
</feature>
<dbReference type="InterPro" id="IPR037185">
    <property type="entry name" value="EmrE-like"/>
</dbReference>
<feature type="transmembrane region" description="Helical" evidence="7">
    <location>
        <begin position="91"/>
        <end position="112"/>
    </location>
</feature>
<proteinExistence type="inferred from homology"/>
<evidence type="ECO:0000313" key="9">
    <source>
        <dbReference type="EMBL" id="MDE8563762.1"/>
    </source>
</evidence>
<dbReference type="InterPro" id="IPR051258">
    <property type="entry name" value="Diverse_Substrate_Transporter"/>
</dbReference>
<reference evidence="9 11" key="1">
    <citation type="submission" date="2023-01" db="EMBL/GenBank/DDBJ databases">
        <title>Genome-based reclassification of Anoxybacillus geothermalis as a later heterotypic synonym of Anoxybacillus rupiensis.</title>
        <authorList>
            <person name="Inan Bektas K."/>
            <person name="Canakci S."/>
            <person name="Belduz A.A."/>
            <person name="Guler H.H."/>
        </authorList>
    </citation>
    <scope>NUCLEOTIDE SEQUENCE [LARGE SCALE GENOMIC DNA]</scope>
    <source>
        <strain evidence="9 11">DSM 17127</strain>
    </source>
</reference>
<comment type="caution">
    <text evidence="10">The sequence shown here is derived from an EMBL/GenBank/DDBJ whole genome shotgun (WGS) entry which is preliminary data.</text>
</comment>
<dbReference type="InterPro" id="IPR000620">
    <property type="entry name" value="EamA_dom"/>
</dbReference>
<dbReference type="EMBL" id="JAQOTG010000005">
    <property type="protein sequence ID" value="MDE8563762.1"/>
    <property type="molecule type" value="Genomic_DNA"/>
</dbReference>
<evidence type="ECO:0000256" key="4">
    <source>
        <dbReference type="ARBA" id="ARBA00022692"/>
    </source>
</evidence>
<dbReference type="PANTHER" id="PTHR42920:SF5">
    <property type="entry name" value="EAMA DOMAIN-CONTAINING PROTEIN"/>
    <property type="match status" value="1"/>
</dbReference>
<feature type="transmembrane region" description="Helical" evidence="7">
    <location>
        <begin position="206"/>
        <end position="223"/>
    </location>
</feature>
<name>A0ABD5IST2_9BACL</name>
<evidence type="ECO:0000256" key="2">
    <source>
        <dbReference type="ARBA" id="ARBA00007362"/>
    </source>
</evidence>
<evidence type="ECO:0000256" key="1">
    <source>
        <dbReference type="ARBA" id="ARBA00004651"/>
    </source>
</evidence>
<evidence type="ECO:0000259" key="8">
    <source>
        <dbReference type="Pfam" id="PF00892"/>
    </source>
</evidence>
<dbReference type="EMBL" id="JARTLI010000005">
    <property type="protein sequence ID" value="MED5051359.1"/>
    <property type="molecule type" value="Genomic_DNA"/>
</dbReference>
<dbReference type="GO" id="GO:0005886">
    <property type="term" value="C:plasma membrane"/>
    <property type="evidence" value="ECO:0007669"/>
    <property type="project" value="UniProtKB-SubCell"/>
</dbReference>
<dbReference type="Pfam" id="PF00892">
    <property type="entry name" value="EamA"/>
    <property type="match status" value="2"/>
</dbReference>
<evidence type="ECO:0000313" key="10">
    <source>
        <dbReference type="EMBL" id="MED5051359.1"/>
    </source>
</evidence>
<accession>A0ABD5IST2</accession>
<reference evidence="10 12" key="2">
    <citation type="submission" date="2023-03" db="EMBL/GenBank/DDBJ databases">
        <title>Bacillus Genome Sequencing.</title>
        <authorList>
            <person name="Dunlap C."/>
        </authorList>
    </citation>
    <scope>NUCLEOTIDE SEQUENCE [LARGE SCALE GENOMIC DNA]</scope>
    <source>
        <strain evidence="10 12">NRS-38</strain>
    </source>
</reference>